<dbReference type="PANTHER" id="PTHR45782:SF4">
    <property type="entry name" value="MITOCHONDRIAL RIBOSOME-ASSOCIATED GTPASE 1"/>
    <property type="match status" value="1"/>
</dbReference>
<dbReference type="GO" id="GO:0005525">
    <property type="term" value="F:GTP binding"/>
    <property type="evidence" value="ECO:0007669"/>
    <property type="project" value="UniProtKB-KW"/>
</dbReference>
<evidence type="ECO:0000259" key="4">
    <source>
        <dbReference type="Pfam" id="PF01926"/>
    </source>
</evidence>
<gene>
    <name evidence="5" type="ORF">Rsub_04877</name>
</gene>
<dbReference type="Proteomes" id="UP000247498">
    <property type="component" value="Unassembled WGS sequence"/>
</dbReference>
<organism evidence="5 6">
    <name type="scientific">Raphidocelis subcapitata</name>
    <dbReference type="NCBI Taxonomy" id="307507"/>
    <lineage>
        <taxon>Eukaryota</taxon>
        <taxon>Viridiplantae</taxon>
        <taxon>Chlorophyta</taxon>
        <taxon>core chlorophytes</taxon>
        <taxon>Chlorophyceae</taxon>
        <taxon>CS clade</taxon>
        <taxon>Sphaeropleales</taxon>
        <taxon>Selenastraceae</taxon>
        <taxon>Raphidocelis</taxon>
    </lineage>
</organism>
<feature type="region of interest" description="Disordered" evidence="3">
    <location>
        <begin position="256"/>
        <end position="302"/>
    </location>
</feature>
<reference evidence="5 6" key="1">
    <citation type="journal article" date="2018" name="Sci. Rep.">
        <title>Raphidocelis subcapitata (=Pseudokirchneriella subcapitata) provides an insight into genome evolution and environmental adaptations in the Sphaeropleales.</title>
        <authorList>
            <person name="Suzuki S."/>
            <person name="Yamaguchi H."/>
            <person name="Nakajima N."/>
            <person name="Kawachi M."/>
        </authorList>
    </citation>
    <scope>NUCLEOTIDE SEQUENCE [LARGE SCALE GENOMIC DNA]</scope>
    <source>
        <strain evidence="5 6">NIES-35</strain>
    </source>
</reference>
<dbReference type="Pfam" id="PF01926">
    <property type="entry name" value="MMR_HSR1"/>
    <property type="match status" value="1"/>
</dbReference>
<dbReference type="SUPFAM" id="SSF52540">
    <property type="entry name" value="P-loop containing nucleoside triphosphate hydrolases"/>
    <property type="match status" value="1"/>
</dbReference>
<keyword evidence="2" id="KW-0342">GTP-binding</keyword>
<dbReference type="OrthoDB" id="269151at2759"/>
<feature type="compositionally biased region" description="Low complexity" evidence="3">
    <location>
        <begin position="279"/>
        <end position="302"/>
    </location>
</feature>
<keyword evidence="6" id="KW-1185">Reference proteome</keyword>
<name>A0A2V0NU72_9CHLO</name>
<dbReference type="InterPro" id="IPR027417">
    <property type="entry name" value="P-loop_NTPase"/>
</dbReference>
<dbReference type="EMBL" id="BDRX01000022">
    <property type="protein sequence ID" value="GBF91208.1"/>
    <property type="molecule type" value="Genomic_DNA"/>
</dbReference>
<dbReference type="CDD" id="cd01856">
    <property type="entry name" value="YlqF"/>
    <property type="match status" value="1"/>
</dbReference>
<dbReference type="AlphaFoldDB" id="A0A2V0NU72"/>
<sequence>MAARTWYPGHMARARRQMQRVLRQVDLVLEVRDARLPFSSGNPDLGSLTVGKRRLVLLNKSDLADPAASEAALRQLRGGDAAGGGAGGGGGGTVPANPRGPQALLTCVHQPKSIKQLLAAALEACGAGAARAGVTLLMVAGAPNTGKSHIINALKQAAKSQGILPGEQAFNRRTVAGNLPGLTRQVQGFQVCASPEVYVLDTPGVLQQRIRSEKEALKLSLAGIVKASIVGDDATVAYLIGLLRSEDRHRRTLEAAAARLRDPTGGRGGGGSGADTGRGRSVQQQHQQQQQQPQADAGRAPQQRQLLRIAEALLHAAAEDLPAQEWHPGLEDPSSSSGGSGGGALLGADGQRRLALLLEALGVDPLGRDPSQRAAALAGVLRAFRSGGLGRWTLDHV</sequence>
<evidence type="ECO:0000313" key="5">
    <source>
        <dbReference type="EMBL" id="GBF91208.1"/>
    </source>
</evidence>
<dbReference type="GO" id="GO:0003924">
    <property type="term" value="F:GTPase activity"/>
    <property type="evidence" value="ECO:0007669"/>
    <property type="project" value="TreeGrafter"/>
</dbReference>
<feature type="compositionally biased region" description="Gly residues" evidence="3">
    <location>
        <begin position="265"/>
        <end position="276"/>
    </location>
</feature>
<feature type="region of interest" description="Disordered" evidence="3">
    <location>
        <begin position="325"/>
        <end position="346"/>
    </location>
</feature>
<dbReference type="GO" id="GO:0032543">
    <property type="term" value="P:mitochondrial translation"/>
    <property type="evidence" value="ECO:0007669"/>
    <property type="project" value="TreeGrafter"/>
</dbReference>
<evidence type="ECO:0000256" key="1">
    <source>
        <dbReference type="ARBA" id="ARBA00022741"/>
    </source>
</evidence>
<keyword evidence="1" id="KW-0547">Nucleotide-binding</keyword>
<protein>
    <recommendedName>
        <fullName evidence="4">G domain-containing protein</fullName>
    </recommendedName>
</protein>
<evidence type="ECO:0000313" key="6">
    <source>
        <dbReference type="Proteomes" id="UP000247498"/>
    </source>
</evidence>
<dbReference type="PANTHER" id="PTHR45782">
    <property type="entry name" value="MITOCHONDRIAL RIBOSOME-ASSOCIATED GTPASE 1"/>
    <property type="match status" value="1"/>
</dbReference>
<feature type="domain" description="G" evidence="4">
    <location>
        <begin position="138"/>
        <end position="223"/>
    </location>
</feature>
<comment type="caution">
    <text evidence="5">The sequence shown here is derived from an EMBL/GenBank/DDBJ whole genome shotgun (WGS) entry which is preliminary data.</text>
</comment>
<dbReference type="InterPro" id="IPR006073">
    <property type="entry name" value="GTP-bd"/>
</dbReference>
<dbReference type="FunCoup" id="A0A2V0NU72">
    <property type="interactions" value="1752"/>
</dbReference>
<dbReference type="Gene3D" id="3.40.50.300">
    <property type="entry name" value="P-loop containing nucleotide triphosphate hydrolases"/>
    <property type="match status" value="1"/>
</dbReference>
<accession>A0A2V0NU72</accession>
<evidence type="ECO:0000256" key="3">
    <source>
        <dbReference type="SAM" id="MobiDB-lite"/>
    </source>
</evidence>
<dbReference type="InParanoid" id="A0A2V0NU72"/>
<proteinExistence type="predicted"/>
<evidence type="ECO:0000256" key="2">
    <source>
        <dbReference type="ARBA" id="ARBA00023134"/>
    </source>
</evidence>
<dbReference type="STRING" id="307507.A0A2V0NU72"/>
<dbReference type="GO" id="GO:0005739">
    <property type="term" value="C:mitochondrion"/>
    <property type="evidence" value="ECO:0007669"/>
    <property type="project" value="TreeGrafter"/>
</dbReference>